<keyword evidence="2" id="KW-1185">Reference proteome</keyword>
<accession>A0A0C3LXJ3</accession>
<dbReference type="EMBL" id="KN823028">
    <property type="protein sequence ID" value="KIO26187.1"/>
    <property type="molecule type" value="Genomic_DNA"/>
</dbReference>
<organism evidence="1 2">
    <name type="scientific">Tulasnella calospora MUT 4182</name>
    <dbReference type="NCBI Taxonomy" id="1051891"/>
    <lineage>
        <taxon>Eukaryota</taxon>
        <taxon>Fungi</taxon>
        <taxon>Dikarya</taxon>
        <taxon>Basidiomycota</taxon>
        <taxon>Agaricomycotina</taxon>
        <taxon>Agaricomycetes</taxon>
        <taxon>Cantharellales</taxon>
        <taxon>Tulasnellaceae</taxon>
        <taxon>Tulasnella</taxon>
    </lineage>
</organism>
<protein>
    <submittedName>
        <fullName evidence="1">Uncharacterized protein</fullName>
    </submittedName>
</protein>
<reference evidence="1 2" key="1">
    <citation type="submission" date="2014-04" db="EMBL/GenBank/DDBJ databases">
        <authorList>
            <consortium name="DOE Joint Genome Institute"/>
            <person name="Kuo A."/>
            <person name="Girlanda M."/>
            <person name="Perotto S."/>
            <person name="Kohler A."/>
            <person name="Nagy L.G."/>
            <person name="Floudas D."/>
            <person name="Copeland A."/>
            <person name="Barry K.W."/>
            <person name="Cichocki N."/>
            <person name="Veneault-Fourrey C."/>
            <person name="LaButti K."/>
            <person name="Lindquist E.A."/>
            <person name="Lipzen A."/>
            <person name="Lundell T."/>
            <person name="Morin E."/>
            <person name="Murat C."/>
            <person name="Sun H."/>
            <person name="Tunlid A."/>
            <person name="Henrissat B."/>
            <person name="Grigoriev I.V."/>
            <person name="Hibbett D.S."/>
            <person name="Martin F."/>
            <person name="Nordberg H.P."/>
            <person name="Cantor M.N."/>
            <person name="Hua S.X."/>
        </authorList>
    </citation>
    <scope>NUCLEOTIDE SEQUENCE [LARGE SCALE GENOMIC DNA]</scope>
    <source>
        <strain evidence="1 2">MUT 4182</strain>
    </source>
</reference>
<proteinExistence type="predicted"/>
<reference evidence="2" key="2">
    <citation type="submission" date="2015-01" db="EMBL/GenBank/DDBJ databases">
        <title>Evolutionary Origins and Diversification of the Mycorrhizal Mutualists.</title>
        <authorList>
            <consortium name="DOE Joint Genome Institute"/>
            <consortium name="Mycorrhizal Genomics Consortium"/>
            <person name="Kohler A."/>
            <person name="Kuo A."/>
            <person name="Nagy L.G."/>
            <person name="Floudas D."/>
            <person name="Copeland A."/>
            <person name="Barry K.W."/>
            <person name="Cichocki N."/>
            <person name="Veneault-Fourrey C."/>
            <person name="LaButti K."/>
            <person name="Lindquist E.A."/>
            <person name="Lipzen A."/>
            <person name="Lundell T."/>
            <person name="Morin E."/>
            <person name="Murat C."/>
            <person name="Riley R."/>
            <person name="Ohm R."/>
            <person name="Sun H."/>
            <person name="Tunlid A."/>
            <person name="Henrissat B."/>
            <person name="Grigoriev I.V."/>
            <person name="Hibbett D.S."/>
            <person name="Martin F."/>
        </authorList>
    </citation>
    <scope>NUCLEOTIDE SEQUENCE [LARGE SCALE GENOMIC DNA]</scope>
    <source>
        <strain evidence="2">MUT 4182</strain>
    </source>
</reference>
<dbReference type="Proteomes" id="UP000054248">
    <property type="component" value="Unassembled WGS sequence"/>
</dbReference>
<evidence type="ECO:0000313" key="1">
    <source>
        <dbReference type="EMBL" id="KIO26187.1"/>
    </source>
</evidence>
<dbReference type="STRING" id="1051891.A0A0C3LXJ3"/>
<gene>
    <name evidence="1" type="ORF">M407DRAFT_74833</name>
</gene>
<dbReference type="OrthoDB" id="2692094at2759"/>
<name>A0A0C3LXJ3_9AGAM</name>
<evidence type="ECO:0000313" key="2">
    <source>
        <dbReference type="Proteomes" id="UP000054248"/>
    </source>
</evidence>
<sequence>LWDWLRDYLIAAIRNEDRTTSYSHEGRLKLHIQGDTLHRHSHLRINYTSNIHLIRCPSCPGSLSFRTSRTDVMVAANGSDATLHPFWYARVLEIFHAMISFQVDGDITALKRVDLLWVRWFQIERRQSRQRHERLERLAFAPLESETAFGFIHPRM</sequence>
<dbReference type="HOGENOM" id="CLU_002498_5_0_1"/>
<dbReference type="AlphaFoldDB" id="A0A0C3LXJ3"/>
<feature type="non-terminal residue" evidence="1">
    <location>
        <position position="1"/>
    </location>
</feature>